<keyword evidence="1" id="KW-0346">Stress response</keyword>
<organism evidence="4 5">
    <name type="scientific">Nocardia iowensis</name>
    <dbReference type="NCBI Taxonomy" id="204891"/>
    <lineage>
        <taxon>Bacteria</taxon>
        <taxon>Bacillati</taxon>
        <taxon>Actinomycetota</taxon>
        <taxon>Actinomycetes</taxon>
        <taxon>Mycobacteriales</taxon>
        <taxon>Nocardiaceae</taxon>
        <taxon>Nocardia</taxon>
    </lineage>
</organism>
<evidence type="ECO:0000313" key="4">
    <source>
        <dbReference type="EMBL" id="QXN88708.1"/>
    </source>
</evidence>
<dbReference type="PANTHER" id="PTHR48094">
    <property type="entry name" value="PROTEIN/NUCLEIC ACID DEGLYCASE DJ-1-RELATED"/>
    <property type="match status" value="1"/>
</dbReference>
<reference evidence="4 5" key="1">
    <citation type="submission" date="2021-07" db="EMBL/GenBank/DDBJ databases">
        <title>Whole Genome Sequence of Nocardia Iowensis.</title>
        <authorList>
            <person name="Lamm A."/>
            <person name="Collins-Fairclough A.M."/>
            <person name="Bunk B."/>
            <person name="Sproer C."/>
        </authorList>
    </citation>
    <scope>NUCLEOTIDE SEQUENCE [LARGE SCALE GENOMIC DNA]</scope>
    <source>
        <strain evidence="4 5">NRRL 5646</strain>
    </source>
</reference>
<dbReference type="Proteomes" id="UP000694257">
    <property type="component" value="Chromosome"/>
</dbReference>
<dbReference type="InterPro" id="IPR002818">
    <property type="entry name" value="DJ-1/PfpI"/>
</dbReference>
<dbReference type="Pfam" id="PF01965">
    <property type="entry name" value="DJ-1_PfpI"/>
    <property type="match status" value="1"/>
</dbReference>
<dbReference type="EMBL" id="CP078145">
    <property type="protein sequence ID" value="QXN88708.1"/>
    <property type="molecule type" value="Genomic_DNA"/>
</dbReference>
<evidence type="ECO:0000313" key="5">
    <source>
        <dbReference type="Proteomes" id="UP000694257"/>
    </source>
</evidence>
<evidence type="ECO:0000256" key="1">
    <source>
        <dbReference type="ARBA" id="ARBA00023016"/>
    </source>
</evidence>
<keyword evidence="2" id="KW-0456">Lyase</keyword>
<keyword evidence="5" id="KW-1185">Reference proteome</keyword>
<dbReference type="InterPro" id="IPR050325">
    <property type="entry name" value="Prot/Nucl_acid_deglycase"/>
</dbReference>
<protein>
    <submittedName>
        <fullName evidence="4">DJ-1/PfpI family protein</fullName>
    </submittedName>
</protein>
<accession>A0ABX8RGK3</accession>
<gene>
    <name evidence="4" type="ORF">KV110_24295</name>
</gene>
<sequence length="352" mass="38039">MSDTATGRPKALIMISSARQVPLAEPAGTSFSSGFFLSEMGPLLQDFRRDHDFVFATPDGRPPQLDVNGLFLAGYATPDERAEVDAQAAAAQSAADFDAEALRRDNPELVARRDRELQTAYDLIGRITVSEILPGTEKEVASIRDEVAETFQKLPAQEWLSAKDLIDRDRDPADSFDLGEFAFVHLPGGHAPVVDFGDNPYLGELLNTLHDKGVVVSMICHGPLALVSTKYRVTDDGKVTTGGDRPLAGAHVTTLAKQLEQSSADASKGGYLAYLAIPGKHTRLIEYVEDRLREAEYQVDVPAVPTDPLAIYDEDRNLLTGDGPQAMAVQTAQLRTILAQTKAPKSANSPAP</sequence>
<evidence type="ECO:0000259" key="3">
    <source>
        <dbReference type="Pfam" id="PF01965"/>
    </source>
</evidence>
<evidence type="ECO:0000256" key="2">
    <source>
        <dbReference type="ARBA" id="ARBA00023239"/>
    </source>
</evidence>
<proteinExistence type="predicted"/>
<feature type="domain" description="DJ-1/PfpI" evidence="3">
    <location>
        <begin position="178"/>
        <end position="231"/>
    </location>
</feature>
<dbReference type="RefSeq" id="WP_218469591.1">
    <property type="nucleotide sequence ID" value="NZ_BAABJN010000011.1"/>
</dbReference>
<name>A0ABX8RGK3_NOCIO</name>
<dbReference type="PANTHER" id="PTHR48094:SF11">
    <property type="entry name" value="GLUTATHIONE-INDEPENDENT GLYOXALASE HSP31-RELATED"/>
    <property type="match status" value="1"/>
</dbReference>